<reference evidence="5" key="1">
    <citation type="submission" date="2022-06" db="EMBL/GenBank/DDBJ databases">
        <title>Genome Sequence of Candolleomyces eurysporus.</title>
        <authorList>
            <person name="Buettner E."/>
        </authorList>
    </citation>
    <scope>NUCLEOTIDE SEQUENCE</scope>
    <source>
        <strain evidence="5">VTCC 930004</strain>
    </source>
</reference>
<protein>
    <submittedName>
        <fullName evidence="5">Uncharacterized protein</fullName>
    </submittedName>
</protein>
<evidence type="ECO:0000256" key="3">
    <source>
        <dbReference type="SAM" id="Coils"/>
    </source>
</evidence>
<dbReference type="AlphaFoldDB" id="A0A9W8J7S5"/>
<dbReference type="Proteomes" id="UP001140091">
    <property type="component" value="Unassembled WGS sequence"/>
</dbReference>
<feature type="region of interest" description="Disordered" evidence="4">
    <location>
        <begin position="270"/>
        <end position="369"/>
    </location>
</feature>
<dbReference type="EMBL" id="JANBPK010000966">
    <property type="protein sequence ID" value="KAJ2927703.1"/>
    <property type="molecule type" value="Genomic_DNA"/>
</dbReference>
<evidence type="ECO:0000313" key="6">
    <source>
        <dbReference type="Proteomes" id="UP001140091"/>
    </source>
</evidence>
<keyword evidence="6" id="KW-1185">Reference proteome</keyword>
<evidence type="ECO:0000256" key="2">
    <source>
        <dbReference type="ARBA" id="ARBA00023054"/>
    </source>
</evidence>
<dbReference type="Pfam" id="PF05769">
    <property type="entry name" value="SIKE"/>
    <property type="match status" value="1"/>
</dbReference>
<comment type="similarity">
    <text evidence="1">Belongs to the SIKE family.</text>
</comment>
<dbReference type="OrthoDB" id="21214at2759"/>
<keyword evidence="2 3" id="KW-0175">Coiled coil</keyword>
<feature type="non-terminal residue" evidence="5">
    <location>
        <position position="1"/>
    </location>
</feature>
<name>A0A9W8J7S5_9AGAR</name>
<sequence>MENELLRMWQLINELSEQLSHNQKMTATLQSQVQVLEEDSDHSRQGFTLRRYNTDISKETFDSELERTNAQMIIENQTLMHENKQLSVLLKEYESTLDIIMSKFRTHALAAQQHEHTVTRHYEALLMSRETNTMSTDLKNSTNINQSLQRLAHYLRGLLRSMAGEDPEDPRFQNMDPDYDGSGFGLEDLKDLESLLDALDEQGYAGLEGRQDWAVEREAEISRLEKENEELRQRLGIDAANMEEKGVTLDLDRIESTRTFLSRRQALSDNYQRPQHWDAPPGQQSGHLQRPLDLQPGLRGGPQARRPGMFGPPQQQQQQRLFMPSGGTARGVSQALNGLGPNSPWQNQPPSPAPPIVERSWQPPAGSGP</sequence>
<evidence type="ECO:0000256" key="4">
    <source>
        <dbReference type="SAM" id="MobiDB-lite"/>
    </source>
</evidence>
<comment type="caution">
    <text evidence="5">The sequence shown here is derived from an EMBL/GenBank/DDBJ whole genome shotgun (WGS) entry which is preliminary data.</text>
</comment>
<proteinExistence type="inferred from homology"/>
<dbReference type="InterPro" id="IPR008555">
    <property type="entry name" value="SIKE"/>
</dbReference>
<evidence type="ECO:0000256" key="1">
    <source>
        <dbReference type="ARBA" id="ARBA00005537"/>
    </source>
</evidence>
<dbReference type="PANTHER" id="PTHR39472:SF1">
    <property type="entry name" value="EXPRESSED PROTEIN"/>
    <property type="match status" value="1"/>
</dbReference>
<accession>A0A9W8J7S5</accession>
<feature type="coiled-coil region" evidence="3">
    <location>
        <begin position="214"/>
        <end position="241"/>
    </location>
</feature>
<organism evidence="5 6">
    <name type="scientific">Candolleomyces eurysporus</name>
    <dbReference type="NCBI Taxonomy" id="2828524"/>
    <lineage>
        <taxon>Eukaryota</taxon>
        <taxon>Fungi</taxon>
        <taxon>Dikarya</taxon>
        <taxon>Basidiomycota</taxon>
        <taxon>Agaricomycotina</taxon>
        <taxon>Agaricomycetes</taxon>
        <taxon>Agaricomycetidae</taxon>
        <taxon>Agaricales</taxon>
        <taxon>Agaricineae</taxon>
        <taxon>Psathyrellaceae</taxon>
        <taxon>Candolleomyces</taxon>
    </lineage>
</organism>
<evidence type="ECO:0000313" key="5">
    <source>
        <dbReference type="EMBL" id="KAJ2927703.1"/>
    </source>
</evidence>
<gene>
    <name evidence="5" type="ORF">H1R20_g9390</name>
</gene>
<dbReference type="PANTHER" id="PTHR39472">
    <property type="entry name" value="EXPRESSED PROTEIN"/>
    <property type="match status" value="1"/>
</dbReference>